<dbReference type="EMBL" id="CM042881">
    <property type="protein sequence ID" value="KAI4386328.1"/>
    <property type="molecule type" value="Genomic_DNA"/>
</dbReference>
<sequence length="154" mass="17260">MAAGVQADTDHDPHGDHLVKIKVVVERDDSPKPRLVPEPRDGVPTHREEDQGHVELQDLGPALRDAQAFPHNPVRGLVLLSRTVLYKLVREQSRHGRDPDRQDPDPLPIIHEEVLEPVAFANHHIGLERRLQLLAKDLAHDPAVPDADRLVRGL</sequence>
<evidence type="ECO:0000313" key="1">
    <source>
        <dbReference type="EMBL" id="KAI4386328.1"/>
    </source>
</evidence>
<organism evidence="1 2">
    <name type="scientific">Melastoma candidum</name>
    <dbReference type="NCBI Taxonomy" id="119954"/>
    <lineage>
        <taxon>Eukaryota</taxon>
        <taxon>Viridiplantae</taxon>
        <taxon>Streptophyta</taxon>
        <taxon>Embryophyta</taxon>
        <taxon>Tracheophyta</taxon>
        <taxon>Spermatophyta</taxon>
        <taxon>Magnoliopsida</taxon>
        <taxon>eudicotyledons</taxon>
        <taxon>Gunneridae</taxon>
        <taxon>Pentapetalae</taxon>
        <taxon>rosids</taxon>
        <taxon>malvids</taxon>
        <taxon>Myrtales</taxon>
        <taxon>Melastomataceae</taxon>
        <taxon>Melastomatoideae</taxon>
        <taxon>Melastomateae</taxon>
        <taxon>Melastoma</taxon>
    </lineage>
</organism>
<dbReference type="Proteomes" id="UP001057402">
    <property type="component" value="Chromosome 2"/>
</dbReference>
<proteinExistence type="predicted"/>
<protein>
    <submittedName>
        <fullName evidence="1">Uncharacterized protein</fullName>
    </submittedName>
</protein>
<comment type="caution">
    <text evidence="1">The sequence shown here is derived from an EMBL/GenBank/DDBJ whole genome shotgun (WGS) entry which is preliminary data.</text>
</comment>
<evidence type="ECO:0000313" key="2">
    <source>
        <dbReference type="Proteomes" id="UP001057402"/>
    </source>
</evidence>
<gene>
    <name evidence="1" type="ORF">MLD38_004269</name>
</gene>
<accession>A0ACB9S9U0</accession>
<name>A0ACB9S9U0_9MYRT</name>
<keyword evidence="2" id="KW-1185">Reference proteome</keyword>
<reference evidence="2" key="1">
    <citation type="journal article" date="2023" name="Front. Plant Sci.">
        <title>Chromosomal-level genome assembly of Melastoma candidum provides insights into trichome evolution.</title>
        <authorList>
            <person name="Zhong Y."/>
            <person name="Wu W."/>
            <person name="Sun C."/>
            <person name="Zou P."/>
            <person name="Liu Y."/>
            <person name="Dai S."/>
            <person name="Zhou R."/>
        </authorList>
    </citation>
    <scope>NUCLEOTIDE SEQUENCE [LARGE SCALE GENOMIC DNA]</scope>
</reference>